<evidence type="ECO:0000313" key="1">
    <source>
        <dbReference type="EMBL" id="XCM39075.1"/>
    </source>
</evidence>
<accession>A0AAU8JII8</accession>
<name>A0AAU8JII8_9CYAN</name>
<sequence>MSNSHPDSTLPLWVQDRDTVIANDTGVIWRDGNRPDYSENNQVFQKESKRNHVEGSLEAITQNLVRTFELEASNKTDPHQWLSVVSEKFRMSTNGGPQYTAQEISERGTYNLFLGDTEHYKSSEETFESSWKIVTEAFPKGFLWEVIEVLAGPPKVVFKWRHWGTFIGKFKDYSPTGETIEIVGITIAHVNEELKLEAVEHFFDNSEFLHKLTAGGCPFH</sequence>
<proteinExistence type="predicted"/>
<dbReference type="SUPFAM" id="SSF54427">
    <property type="entry name" value="NTF2-like"/>
    <property type="match status" value="1"/>
</dbReference>
<dbReference type="AlphaFoldDB" id="A0AAU8JII8"/>
<dbReference type="PANTHER" id="PTHR31723:SF10">
    <property type="entry name" value="PATHOGEN-RELATED PROTEIN"/>
    <property type="match status" value="1"/>
</dbReference>
<protein>
    <submittedName>
        <fullName evidence="1">SnoaL-like polyketide cyclase</fullName>
    </submittedName>
</protein>
<reference evidence="1" key="1">
    <citation type="submission" date="2024-07" db="EMBL/GenBank/DDBJ databases">
        <authorList>
            <person name="Kim Y.J."/>
            <person name="Jeong J.Y."/>
        </authorList>
    </citation>
    <scope>NUCLEOTIDE SEQUENCE</scope>
    <source>
        <strain evidence="1">GIHE-MW2</strain>
    </source>
</reference>
<dbReference type="PANTHER" id="PTHR31723">
    <property type="entry name" value="PATHOGENESIS-RELATED FAMILY PROTEIN"/>
    <property type="match status" value="1"/>
</dbReference>
<dbReference type="InterPro" id="IPR053218">
    <property type="entry name" value="Pathogen-related_defense"/>
</dbReference>
<gene>
    <name evidence="1" type="ORF">ABWT76_001970</name>
</gene>
<dbReference type="EMBL" id="CP159837">
    <property type="protein sequence ID" value="XCM39075.1"/>
    <property type="molecule type" value="Genomic_DNA"/>
</dbReference>
<dbReference type="RefSeq" id="WP_054466329.1">
    <property type="nucleotide sequence ID" value="NZ_CP159837.1"/>
</dbReference>
<dbReference type="InterPro" id="IPR032710">
    <property type="entry name" value="NTF2-like_dom_sf"/>
</dbReference>
<dbReference type="Gene3D" id="3.10.450.50">
    <property type="match status" value="1"/>
</dbReference>
<organism evidence="1">
    <name type="scientific">Planktothricoides raciborskii GIHE-MW2</name>
    <dbReference type="NCBI Taxonomy" id="2792601"/>
    <lineage>
        <taxon>Bacteria</taxon>
        <taxon>Bacillati</taxon>
        <taxon>Cyanobacteriota</taxon>
        <taxon>Cyanophyceae</taxon>
        <taxon>Oscillatoriophycideae</taxon>
        <taxon>Oscillatoriales</taxon>
        <taxon>Oscillatoriaceae</taxon>
        <taxon>Planktothricoides</taxon>
    </lineage>
</organism>